<evidence type="ECO:0000313" key="2">
    <source>
        <dbReference type="Proteomes" id="UP001244872"/>
    </source>
</evidence>
<proteinExistence type="predicted"/>
<dbReference type="Proteomes" id="UP001244872">
    <property type="component" value="Unassembled WGS sequence"/>
</dbReference>
<evidence type="ECO:0000313" key="1">
    <source>
        <dbReference type="EMBL" id="MDR9876591.1"/>
    </source>
</evidence>
<organism evidence="1 2">
    <name type="scientific">Pseudomonas allii</name>
    <dbReference type="NCBI Taxonomy" id="2740531"/>
    <lineage>
        <taxon>Bacteria</taxon>
        <taxon>Pseudomonadati</taxon>
        <taxon>Pseudomonadota</taxon>
        <taxon>Gammaproteobacteria</taxon>
        <taxon>Pseudomonadales</taxon>
        <taxon>Pseudomonadaceae</taxon>
        <taxon>Pseudomonas</taxon>
    </lineage>
</organism>
<gene>
    <name evidence="1" type="ORF">RJC98_15480</name>
</gene>
<sequence length="188" mass="20899">MAFNERKAAQMAAFFLHQGGGKLEVLKLMKLLYLADRQAMDWYEQPISGDRMVSMPNGPVLSRTLDLMNGSRPTEPDGWQCWVADRESYEVALQPCHLENGELYLGALSQAEIEVLNAVWANFGGMGKYDLVDYTHDRCAEWKDPCGSSRPISYADVFLALGRDGGQAEEAAQALEGQDTVDRIFASL</sequence>
<reference evidence="1" key="1">
    <citation type="submission" date="2023-07" db="EMBL/GenBank/DDBJ databases">
        <title>Bioagumentation of soil contaminated with hydrocarbons using Pseudomonas poae 7b strain.</title>
        <authorList>
            <person name="Kumor A."/>
        </authorList>
    </citation>
    <scope>NUCLEOTIDE SEQUENCE</scope>
    <source>
        <strain evidence="1">7b</strain>
    </source>
</reference>
<accession>A0ACC6LEL4</accession>
<keyword evidence="2" id="KW-1185">Reference proteome</keyword>
<comment type="caution">
    <text evidence="1">The sequence shown here is derived from an EMBL/GenBank/DDBJ whole genome shotgun (WGS) entry which is preliminary data.</text>
</comment>
<protein>
    <submittedName>
        <fullName evidence="1">Panacea domain-containing protein</fullName>
    </submittedName>
</protein>
<name>A0ACC6LEL4_9PSED</name>
<dbReference type="EMBL" id="JAVLRO010000005">
    <property type="protein sequence ID" value="MDR9876591.1"/>
    <property type="molecule type" value="Genomic_DNA"/>
</dbReference>